<reference evidence="1" key="1">
    <citation type="submission" date="2021-01" db="EMBL/GenBank/DDBJ databases">
        <authorList>
            <person name="Corre E."/>
            <person name="Pelletier E."/>
            <person name="Niang G."/>
            <person name="Scheremetjew M."/>
            <person name="Finn R."/>
            <person name="Kale V."/>
            <person name="Holt S."/>
            <person name="Cochrane G."/>
            <person name="Meng A."/>
            <person name="Brown T."/>
            <person name="Cohen L."/>
        </authorList>
    </citation>
    <scope>NUCLEOTIDE SEQUENCE</scope>
    <source>
        <strain evidence="1">CCMP645</strain>
    </source>
</reference>
<dbReference type="EMBL" id="HBIZ01066049">
    <property type="protein sequence ID" value="CAE0787820.1"/>
    <property type="molecule type" value="Transcribed_RNA"/>
</dbReference>
<protein>
    <submittedName>
        <fullName evidence="1">Uncharacterized protein</fullName>
    </submittedName>
</protein>
<proteinExistence type="predicted"/>
<gene>
    <name evidence="1" type="ORF">PCAR00345_LOCUS40528</name>
</gene>
<dbReference type="AlphaFoldDB" id="A0A7S4C5R7"/>
<evidence type="ECO:0000313" key="1">
    <source>
        <dbReference type="EMBL" id="CAE0787820.1"/>
    </source>
</evidence>
<sequence length="281" mass="31378">MQPLSIIAVTATTGAVIWVVSKIFSQLRVVKAQKKVLQADNALVRRLLARGLLPAFAIPKIDHNGLTSLRGQNGIKHVFVAEYAGGLEVTVVFWDEDRPNPVTDIFYDMFRGLIFGRWEDVETFFVLLDDAGVPSEIEFAGTYCGDSKFWARVPQHLSARLKLSEFDSVALTVGLAPCRAPLVWINTWNHAFGEKNNNTEMEMMYCLPRSDAVDKVVPPQLSSADAATVASALWPYDVSVGDRNQARQHRRGEYESLSMHAMRAPAHAFHTGRRSHDRLNV</sequence>
<name>A0A7S4C5R7_CHRCT</name>
<organism evidence="1">
    <name type="scientific">Chrysotila carterae</name>
    <name type="common">Marine alga</name>
    <name type="synonym">Syracosphaera carterae</name>
    <dbReference type="NCBI Taxonomy" id="13221"/>
    <lineage>
        <taxon>Eukaryota</taxon>
        <taxon>Haptista</taxon>
        <taxon>Haptophyta</taxon>
        <taxon>Prymnesiophyceae</taxon>
        <taxon>Isochrysidales</taxon>
        <taxon>Isochrysidaceae</taxon>
        <taxon>Chrysotila</taxon>
    </lineage>
</organism>
<accession>A0A7S4C5R7</accession>